<accession>A0A316YYR8</accession>
<proteinExistence type="predicted"/>
<dbReference type="RefSeq" id="XP_025380401.1">
    <property type="nucleotide sequence ID" value="XM_025520417.1"/>
</dbReference>
<gene>
    <name evidence="1" type="ORF">FA10DRAFT_263887</name>
</gene>
<dbReference type="GeneID" id="37042333"/>
<evidence type="ECO:0000313" key="1">
    <source>
        <dbReference type="EMBL" id="PWN93203.1"/>
    </source>
</evidence>
<evidence type="ECO:0000313" key="2">
    <source>
        <dbReference type="Proteomes" id="UP000245768"/>
    </source>
</evidence>
<dbReference type="InParanoid" id="A0A316YYR8"/>
<dbReference type="AlphaFoldDB" id="A0A316YYR8"/>
<name>A0A316YYR8_9BASI</name>
<organism evidence="1 2">
    <name type="scientific">Acaromyces ingoldii</name>
    <dbReference type="NCBI Taxonomy" id="215250"/>
    <lineage>
        <taxon>Eukaryota</taxon>
        <taxon>Fungi</taxon>
        <taxon>Dikarya</taxon>
        <taxon>Basidiomycota</taxon>
        <taxon>Ustilaginomycotina</taxon>
        <taxon>Exobasidiomycetes</taxon>
        <taxon>Exobasidiales</taxon>
        <taxon>Cryptobasidiaceae</taxon>
        <taxon>Acaromyces</taxon>
    </lineage>
</organism>
<sequence>MRSCPNSAGLLFVFATAQSRKRTEVEGRAPVQIEEGVTAVAVSLDLSRYGWRFTVLSKGLCFWRCIVDISARCYLDKVVDPPAFCENDTCAMNIRKEVPQRAPGFALLAWERQSKTWGPL</sequence>
<protein>
    <submittedName>
        <fullName evidence="1">Uncharacterized protein</fullName>
    </submittedName>
</protein>
<dbReference type="Proteomes" id="UP000245768">
    <property type="component" value="Unassembled WGS sequence"/>
</dbReference>
<dbReference type="EMBL" id="KZ819634">
    <property type="protein sequence ID" value="PWN93203.1"/>
    <property type="molecule type" value="Genomic_DNA"/>
</dbReference>
<keyword evidence="2" id="KW-1185">Reference proteome</keyword>
<reference evidence="1 2" key="1">
    <citation type="journal article" date="2018" name="Mol. Biol. Evol.">
        <title>Broad Genomic Sampling Reveals a Smut Pathogenic Ancestry of the Fungal Clade Ustilaginomycotina.</title>
        <authorList>
            <person name="Kijpornyongpan T."/>
            <person name="Mondo S.J."/>
            <person name="Barry K."/>
            <person name="Sandor L."/>
            <person name="Lee J."/>
            <person name="Lipzen A."/>
            <person name="Pangilinan J."/>
            <person name="LaButti K."/>
            <person name="Hainaut M."/>
            <person name="Henrissat B."/>
            <person name="Grigoriev I.V."/>
            <person name="Spatafora J.W."/>
            <person name="Aime M.C."/>
        </authorList>
    </citation>
    <scope>NUCLEOTIDE SEQUENCE [LARGE SCALE GENOMIC DNA]</scope>
    <source>
        <strain evidence="1 2">MCA 4198</strain>
    </source>
</reference>